<evidence type="ECO:0000256" key="2">
    <source>
        <dbReference type="ARBA" id="ARBA00022475"/>
    </source>
</evidence>
<keyword evidence="5" id="KW-0472">Membrane</keyword>
<accession>A0A381QVR3</accession>
<dbReference type="GO" id="GO:0016746">
    <property type="term" value="F:acyltransferase activity"/>
    <property type="evidence" value="ECO:0007669"/>
    <property type="project" value="UniProtKB-KW"/>
</dbReference>
<protein>
    <recommendedName>
        <fullName evidence="8">Lipid A biosynthesis acyltransferase</fullName>
    </recommendedName>
</protein>
<dbReference type="Pfam" id="PF03279">
    <property type="entry name" value="Lip_A_acyltrans"/>
    <property type="match status" value="1"/>
</dbReference>
<keyword evidence="2" id="KW-1003">Cell membrane</keyword>
<reference evidence="7" key="1">
    <citation type="submission" date="2018-05" db="EMBL/GenBank/DDBJ databases">
        <authorList>
            <person name="Lanie J.A."/>
            <person name="Ng W.-L."/>
            <person name="Kazmierczak K.M."/>
            <person name="Andrzejewski T.M."/>
            <person name="Davidsen T.M."/>
            <person name="Wayne K.J."/>
            <person name="Tettelin H."/>
            <person name="Glass J.I."/>
            <person name="Rusch D."/>
            <person name="Podicherti R."/>
            <person name="Tsui H.-C.T."/>
            <person name="Winkler M.E."/>
        </authorList>
    </citation>
    <scope>NUCLEOTIDE SEQUENCE</scope>
</reference>
<dbReference type="CDD" id="cd07984">
    <property type="entry name" value="LPLAT_LABLAT-like"/>
    <property type="match status" value="1"/>
</dbReference>
<dbReference type="EMBL" id="UINC01001475">
    <property type="protein sequence ID" value="SUZ81633.1"/>
    <property type="molecule type" value="Genomic_DNA"/>
</dbReference>
<sequence length="286" mass="33210">MTLKDKFTYRLLHVISRRMRRLSNTARSRFANKLGAFAFNCIPIRKKLAYNNIKTAFPDKSETWINNVLIGTYRLFFTNFLEFLSLPKSYNSIHFRVKNKHILDKAAKQKKGVIIVTGHFGLWEILGSWLGVNGYPIWGIIQRQGNQGADLFFKEMRESYGMNHIYRKSSLDNMYKLFEENNMLIIASDQDAKGRGIFVQFFGQQSSTPKGTAIFHMRTGAPMVFSVAHKEKNGTVVISFSSIELNGSISIETITQAYTKMLETKVREYPDHYFWFHRKWKTKSKA</sequence>
<dbReference type="GO" id="GO:0008610">
    <property type="term" value="P:lipid biosynthetic process"/>
    <property type="evidence" value="ECO:0007669"/>
    <property type="project" value="UniProtKB-ARBA"/>
</dbReference>
<dbReference type="AlphaFoldDB" id="A0A381QVR3"/>
<dbReference type="GO" id="GO:0005886">
    <property type="term" value="C:plasma membrane"/>
    <property type="evidence" value="ECO:0007669"/>
    <property type="project" value="UniProtKB-SubCell"/>
</dbReference>
<evidence type="ECO:0008006" key="8">
    <source>
        <dbReference type="Google" id="ProtNLM"/>
    </source>
</evidence>
<evidence type="ECO:0000256" key="4">
    <source>
        <dbReference type="ARBA" id="ARBA00022679"/>
    </source>
</evidence>
<keyword evidence="4" id="KW-0808">Transferase</keyword>
<dbReference type="PANTHER" id="PTHR30606">
    <property type="entry name" value="LIPID A BIOSYNTHESIS LAUROYL ACYLTRANSFERASE"/>
    <property type="match status" value="1"/>
</dbReference>
<evidence type="ECO:0000256" key="5">
    <source>
        <dbReference type="ARBA" id="ARBA00023136"/>
    </source>
</evidence>
<evidence type="ECO:0000256" key="3">
    <source>
        <dbReference type="ARBA" id="ARBA00022519"/>
    </source>
</evidence>
<comment type="subcellular location">
    <subcellularLocation>
        <location evidence="1">Cell inner membrane</location>
    </subcellularLocation>
</comment>
<proteinExistence type="predicted"/>
<organism evidence="7">
    <name type="scientific">marine metagenome</name>
    <dbReference type="NCBI Taxonomy" id="408172"/>
    <lineage>
        <taxon>unclassified sequences</taxon>
        <taxon>metagenomes</taxon>
        <taxon>ecological metagenomes</taxon>
    </lineage>
</organism>
<keyword evidence="6" id="KW-0012">Acyltransferase</keyword>
<evidence type="ECO:0000256" key="1">
    <source>
        <dbReference type="ARBA" id="ARBA00004533"/>
    </source>
</evidence>
<dbReference type="GO" id="GO:1901137">
    <property type="term" value="P:carbohydrate derivative biosynthetic process"/>
    <property type="evidence" value="ECO:0007669"/>
    <property type="project" value="UniProtKB-ARBA"/>
</dbReference>
<gene>
    <name evidence="7" type="ORF">METZ01_LOCUS34487</name>
</gene>
<dbReference type="InterPro" id="IPR004960">
    <property type="entry name" value="LipA_acyltrans"/>
</dbReference>
<name>A0A381QVR3_9ZZZZ</name>
<evidence type="ECO:0000256" key="6">
    <source>
        <dbReference type="ARBA" id="ARBA00023315"/>
    </source>
</evidence>
<evidence type="ECO:0000313" key="7">
    <source>
        <dbReference type="EMBL" id="SUZ81633.1"/>
    </source>
</evidence>
<dbReference type="PANTHER" id="PTHR30606:SF10">
    <property type="entry name" value="PHOSPHATIDYLINOSITOL MANNOSIDE ACYLTRANSFERASE"/>
    <property type="match status" value="1"/>
</dbReference>
<keyword evidence="3" id="KW-0997">Cell inner membrane</keyword>